<dbReference type="GO" id="GO:0032259">
    <property type="term" value="P:methylation"/>
    <property type="evidence" value="ECO:0007669"/>
    <property type="project" value="UniProtKB-KW"/>
</dbReference>
<keyword evidence="1" id="KW-0489">Methyltransferase</keyword>
<dbReference type="AlphaFoldDB" id="A0A841SPN8"/>
<organism evidence="1 2">
    <name type="scientific">Cohnella thailandensis</name>
    <dbReference type="NCBI Taxonomy" id="557557"/>
    <lineage>
        <taxon>Bacteria</taxon>
        <taxon>Bacillati</taxon>
        <taxon>Bacillota</taxon>
        <taxon>Bacilli</taxon>
        <taxon>Bacillales</taxon>
        <taxon>Paenibacillaceae</taxon>
        <taxon>Cohnella</taxon>
    </lineage>
</organism>
<dbReference type="PANTHER" id="PTHR43861">
    <property type="entry name" value="TRANS-ACONITATE 2-METHYLTRANSFERASE-RELATED"/>
    <property type="match status" value="1"/>
</dbReference>
<protein>
    <submittedName>
        <fullName evidence="1">Class I SAM-dependent methyltransferase</fullName>
    </submittedName>
</protein>
<keyword evidence="2" id="KW-1185">Reference proteome</keyword>
<accession>A0A841SPN8</accession>
<evidence type="ECO:0000313" key="2">
    <source>
        <dbReference type="Proteomes" id="UP000535838"/>
    </source>
</evidence>
<reference evidence="1 2" key="1">
    <citation type="submission" date="2020-08" db="EMBL/GenBank/DDBJ databases">
        <title>Cohnella phylogeny.</title>
        <authorList>
            <person name="Dunlap C."/>
        </authorList>
    </citation>
    <scope>NUCLEOTIDE SEQUENCE [LARGE SCALE GENOMIC DNA]</scope>
    <source>
        <strain evidence="1 2">DSM 25241</strain>
    </source>
</reference>
<evidence type="ECO:0000313" key="1">
    <source>
        <dbReference type="EMBL" id="MBB6632566.1"/>
    </source>
</evidence>
<proteinExistence type="predicted"/>
<dbReference type="SUPFAM" id="SSF53335">
    <property type="entry name" value="S-adenosyl-L-methionine-dependent methyltransferases"/>
    <property type="match status" value="1"/>
</dbReference>
<comment type="caution">
    <text evidence="1">The sequence shown here is derived from an EMBL/GenBank/DDBJ whole genome shotgun (WGS) entry which is preliminary data.</text>
</comment>
<gene>
    <name evidence="1" type="ORF">H7B67_00320</name>
</gene>
<keyword evidence="1" id="KW-0808">Transferase</keyword>
<dbReference type="GO" id="GO:0008168">
    <property type="term" value="F:methyltransferase activity"/>
    <property type="evidence" value="ECO:0007669"/>
    <property type="project" value="UniProtKB-KW"/>
</dbReference>
<dbReference type="InterPro" id="IPR029063">
    <property type="entry name" value="SAM-dependent_MTases_sf"/>
</dbReference>
<dbReference type="RefSeq" id="WP_185117809.1">
    <property type="nucleotide sequence ID" value="NZ_JACJVQ010000001.1"/>
</dbReference>
<dbReference type="Gene3D" id="3.40.50.150">
    <property type="entry name" value="Vaccinia Virus protein VP39"/>
    <property type="match status" value="1"/>
</dbReference>
<dbReference type="EMBL" id="JACJVQ010000001">
    <property type="protein sequence ID" value="MBB6632566.1"/>
    <property type="molecule type" value="Genomic_DNA"/>
</dbReference>
<sequence>MSRVKHEYVRYWENEGTLVIDCKTCGFIHVDPIPTRSDLNSYYSSKYYSEVKPFKYEDVDEAFVVQKLEEVSSNGSYKGIFQRVNRLLPAEKSTPLKMLDIGCGNDLLSKYYINHHWNTSVIEPNSDAAEYLRKFGITVHQQFAEELGSLRLDNLSFVNIQFVLEHIADPTELLRQVYEAMAPGGVLRICVPNDFSVGQLAYQEYYEEKFHWIVRPDHINYFSFTTLSGLLRKCGFEEKYRTTNFPLEFFLLGGHNYYSNEVDKKMVNPFVRQFQHAFIKTGRWDKLAKLYESLAAIEMGRSIFMFAVKR</sequence>
<dbReference type="Pfam" id="PF13489">
    <property type="entry name" value="Methyltransf_23"/>
    <property type="match status" value="1"/>
</dbReference>
<dbReference type="PANTHER" id="PTHR43861:SF6">
    <property type="entry name" value="METHYLTRANSFERASE TYPE 11"/>
    <property type="match status" value="1"/>
</dbReference>
<dbReference type="Proteomes" id="UP000535838">
    <property type="component" value="Unassembled WGS sequence"/>
</dbReference>
<name>A0A841SPN8_9BACL</name>
<dbReference type="CDD" id="cd02440">
    <property type="entry name" value="AdoMet_MTases"/>
    <property type="match status" value="1"/>
</dbReference>